<name>A0A8C5KK02_JACJA</name>
<dbReference type="InterPro" id="IPR029063">
    <property type="entry name" value="SAM-dependent_MTases_sf"/>
</dbReference>
<dbReference type="GO" id="GO:0003723">
    <property type="term" value="F:RNA binding"/>
    <property type="evidence" value="ECO:0007669"/>
    <property type="project" value="TreeGrafter"/>
</dbReference>
<organism evidence="1 2">
    <name type="scientific">Jaculus jaculus</name>
    <name type="common">Lesser Egyptian jerboa</name>
    <dbReference type="NCBI Taxonomy" id="51337"/>
    <lineage>
        <taxon>Eukaryota</taxon>
        <taxon>Metazoa</taxon>
        <taxon>Chordata</taxon>
        <taxon>Craniata</taxon>
        <taxon>Vertebrata</taxon>
        <taxon>Euteleostomi</taxon>
        <taxon>Mammalia</taxon>
        <taxon>Eutheria</taxon>
        <taxon>Euarchontoglires</taxon>
        <taxon>Glires</taxon>
        <taxon>Rodentia</taxon>
        <taxon>Myomorpha</taxon>
        <taxon>Dipodoidea</taxon>
        <taxon>Dipodidae</taxon>
        <taxon>Dipodinae</taxon>
        <taxon>Jaculus</taxon>
    </lineage>
</organism>
<evidence type="ECO:0000313" key="1">
    <source>
        <dbReference type="Ensembl" id="ENSJJAP00000009197.1"/>
    </source>
</evidence>
<dbReference type="PANTHER" id="PTHR45904">
    <property type="entry name" value="TRNA (URACIL-5-)-METHYLTRANSFERASE"/>
    <property type="match status" value="1"/>
</dbReference>
<proteinExistence type="predicted"/>
<evidence type="ECO:0000313" key="2">
    <source>
        <dbReference type="Proteomes" id="UP000694385"/>
    </source>
</evidence>
<accession>A0A8C5KK02</accession>
<dbReference type="Gene3D" id="2.40.50.1070">
    <property type="match status" value="1"/>
</dbReference>
<sequence>PGKASGVTSLYFMEEGQRKTPSQEGLPLEHVAGDRCIQEDLLGLTFRISPHAFFQVNTPAAEADLLWFEEW</sequence>
<dbReference type="InterPro" id="IPR045850">
    <property type="entry name" value="TRM2_met"/>
</dbReference>
<reference evidence="1" key="2">
    <citation type="submission" date="2025-09" db="UniProtKB">
        <authorList>
            <consortium name="Ensembl"/>
        </authorList>
    </citation>
    <scope>IDENTIFICATION</scope>
</reference>
<reference evidence="1" key="1">
    <citation type="submission" date="2025-08" db="UniProtKB">
        <authorList>
            <consortium name="Ensembl"/>
        </authorList>
    </citation>
    <scope>IDENTIFICATION</scope>
</reference>
<dbReference type="SUPFAM" id="SSF53335">
    <property type="entry name" value="S-adenosyl-L-methionine-dependent methyltransferases"/>
    <property type="match status" value="1"/>
</dbReference>
<dbReference type="GeneTree" id="ENSGT00530000063723"/>
<protein>
    <submittedName>
        <fullName evidence="1">TRM2 tRNA methyltransferase 2A</fullName>
    </submittedName>
</protein>
<dbReference type="PANTHER" id="PTHR45904:SF2">
    <property type="entry name" value="TRNA (URACIL-5-)-METHYLTRANSFERASE HOMOLOG A"/>
    <property type="match status" value="1"/>
</dbReference>
<keyword evidence="2" id="KW-1185">Reference proteome</keyword>
<dbReference type="Proteomes" id="UP000694385">
    <property type="component" value="Unassembled WGS sequence"/>
</dbReference>
<dbReference type="Ensembl" id="ENSJJAT00000015641.1">
    <property type="protein sequence ID" value="ENSJJAP00000009197.1"/>
    <property type="gene ID" value="ENSJJAG00000013116.1"/>
</dbReference>
<gene>
    <name evidence="1" type="primary">Trmt2a</name>
</gene>
<dbReference type="AlphaFoldDB" id="A0A8C5KK02"/>